<reference evidence="2 3" key="1">
    <citation type="submission" date="2019-05" db="EMBL/GenBank/DDBJ databases">
        <title>Another draft genome of Portunus trituberculatus and its Hox gene families provides insights of decapod evolution.</title>
        <authorList>
            <person name="Jeong J.-H."/>
            <person name="Song I."/>
            <person name="Kim S."/>
            <person name="Choi T."/>
            <person name="Kim D."/>
            <person name="Ryu S."/>
            <person name="Kim W."/>
        </authorList>
    </citation>
    <scope>NUCLEOTIDE SEQUENCE [LARGE SCALE GENOMIC DNA]</scope>
    <source>
        <tissue evidence="2">Muscle</tissue>
    </source>
</reference>
<keyword evidence="3" id="KW-1185">Reference proteome</keyword>
<evidence type="ECO:0000313" key="3">
    <source>
        <dbReference type="Proteomes" id="UP000324222"/>
    </source>
</evidence>
<feature type="compositionally biased region" description="Basic and acidic residues" evidence="1">
    <location>
        <begin position="94"/>
        <end position="108"/>
    </location>
</feature>
<comment type="caution">
    <text evidence="2">The sequence shown here is derived from an EMBL/GenBank/DDBJ whole genome shotgun (WGS) entry which is preliminary data.</text>
</comment>
<sequence length="163" mass="17616">MTSRGPAAEFAPTKPIRRIIPLCLSPRVTTAENQIASGTAPPSPRHLAGHEPSSAITPPNSSSVVPFTTTARPAIQPPSLSPSLPCNFSGRRQSPREETKRIPRDDQPLPRINHYHRFIPQATVLLAPLNDLLKGVKKNSPKPLDWGKRQSAPFKLSSAGSSP</sequence>
<proteinExistence type="predicted"/>
<protein>
    <submittedName>
        <fullName evidence="2">Uncharacterized protein</fullName>
    </submittedName>
</protein>
<gene>
    <name evidence="2" type="ORF">E2C01_037339</name>
</gene>
<name>A0A5B7FDR2_PORTR</name>
<organism evidence="2 3">
    <name type="scientific">Portunus trituberculatus</name>
    <name type="common">Swimming crab</name>
    <name type="synonym">Neptunus trituberculatus</name>
    <dbReference type="NCBI Taxonomy" id="210409"/>
    <lineage>
        <taxon>Eukaryota</taxon>
        <taxon>Metazoa</taxon>
        <taxon>Ecdysozoa</taxon>
        <taxon>Arthropoda</taxon>
        <taxon>Crustacea</taxon>
        <taxon>Multicrustacea</taxon>
        <taxon>Malacostraca</taxon>
        <taxon>Eumalacostraca</taxon>
        <taxon>Eucarida</taxon>
        <taxon>Decapoda</taxon>
        <taxon>Pleocyemata</taxon>
        <taxon>Brachyura</taxon>
        <taxon>Eubrachyura</taxon>
        <taxon>Portunoidea</taxon>
        <taxon>Portunidae</taxon>
        <taxon>Portuninae</taxon>
        <taxon>Portunus</taxon>
    </lineage>
</organism>
<accession>A0A5B7FDR2</accession>
<feature type="region of interest" description="Disordered" evidence="1">
    <location>
        <begin position="32"/>
        <end position="111"/>
    </location>
</feature>
<dbReference type="EMBL" id="VSRR010005943">
    <property type="protein sequence ID" value="MPC43687.1"/>
    <property type="molecule type" value="Genomic_DNA"/>
</dbReference>
<dbReference type="Proteomes" id="UP000324222">
    <property type="component" value="Unassembled WGS sequence"/>
</dbReference>
<feature type="region of interest" description="Disordered" evidence="1">
    <location>
        <begin position="134"/>
        <end position="163"/>
    </location>
</feature>
<dbReference type="AlphaFoldDB" id="A0A5B7FDR2"/>
<feature type="compositionally biased region" description="Polar residues" evidence="1">
    <location>
        <begin position="81"/>
        <end position="92"/>
    </location>
</feature>
<feature type="compositionally biased region" description="Polar residues" evidence="1">
    <location>
        <begin position="54"/>
        <end position="71"/>
    </location>
</feature>
<evidence type="ECO:0000256" key="1">
    <source>
        <dbReference type="SAM" id="MobiDB-lite"/>
    </source>
</evidence>
<evidence type="ECO:0000313" key="2">
    <source>
        <dbReference type="EMBL" id="MPC43687.1"/>
    </source>
</evidence>